<dbReference type="InterPro" id="IPR045851">
    <property type="entry name" value="AMP-bd_C_sf"/>
</dbReference>
<dbReference type="InterPro" id="IPR000873">
    <property type="entry name" value="AMP-dep_synth/lig_dom"/>
</dbReference>
<feature type="domain" description="AMP-binding enzyme C-terminal" evidence="2">
    <location>
        <begin position="495"/>
        <end position="571"/>
    </location>
</feature>
<feature type="domain" description="AMP-dependent synthetase/ligase" evidence="1">
    <location>
        <begin position="53"/>
        <end position="446"/>
    </location>
</feature>
<organism evidence="3 4">
    <name type="scientific">Kitasatospora nipponensis</name>
    <dbReference type="NCBI Taxonomy" id="258049"/>
    <lineage>
        <taxon>Bacteria</taxon>
        <taxon>Bacillati</taxon>
        <taxon>Actinomycetota</taxon>
        <taxon>Actinomycetes</taxon>
        <taxon>Kitasatosporales</taxon>
        <taxon>Streptomycetaceae</taxon>
        <taxon>Kitasatospora</taxon>
    </lineage>
</organism>
<dbReference type="GO" id="GO:0016874">
    <property type="term" value="F:ligase activity"/>
    <property type="evidence" value="ECO:0007669"/>
    <property type="project" value="UniProtKB-KW"/>
</dbReference>
<dbReference type="Proteomes" id="UP001500037">
    <property type="component" value="Unassembled WGS sequence"/>
</dbReference>
<name>A0ABP4GF63_9ACTN</name>
<keyword evidence="4" id="KW-1185">Reference proteome</keyword>
<dbReference type="InterPro" id="IPR050237">
    <property type="entry name" value="ATP-dep_AMP-bd_enzyme"/>
</dbReference>
<proteinExistence type="predicted"/>
<gene>
    <name evidence="3" type="ORF">GCM10009665_12060</name>
</gene>
<dbReference type="PROSITE" id="PS00455">
    <property type="entry name" value="AMP_BINDING"/>
    <property type="match status" value="1"/>
</dbReference>
<dbReference type="Gene3D" id="3.30.300.30">
    <property type="match status" value="1"/>
</dbReference>
<reference evidence="4" key="1">
    <citation type="journal article" date="2019" name="Int. J. Syst. Evol. Microbiol.">
        <title>The Global Catalogue of Microorganisms (GCM) 10K type strain sequencing project: providing services to taxonomists for standard genome sequencing and annotation.</title>
        <authorList>
            <consortium name="The Broad Institute Genomics Platform"/>
            <consortium name="The Broad Institute Genome Sequencing Center for Infectious Disease"/>
            <person name="Wu L."/>
            <person name="Ma J."/>
        </authorList>
    </citation>
    <scope>NUCLEOTIDE SEQUENCE [LARGE SCALE GENOMIC DNA]</scope>
    <source>
        <strain evidence="4">JCM 13004</strain>
    </source>
</reference>
<dbReference type="RefSeq" id="WP_344440051.1">
    <property type="nucleotide sequence ID" value="NZ_BAAALF010000012.1"/>
</dbReference>
<protein>
    <submittedName>
        <fullName evidence="3">Long-chain fatty acid--CoA ligase</fullName>
    </submittedName>
</protein>
<evidence type="ECO:0000259" key="1">
    <source>
        <dbReference type="Pfam" id="PF00501"/>
    </source>
</evidence>
<dbReference type="Gene3D" id="3.40.50.12780">
    <property type="entry name" value="N-terminal domain of ligase-like"/>
    <property type="match status" value="1"/>
</dbReference>
<evidence type="ECO:0000259" key="2">
    <source>
        <dbReference type="Pfam" id="PF13193"/>
    </source>
</evidence>
<dbReference type="SUPFAM" id="SSF56801">
    <property type="entry name" value="Acetyl-CoA synthetase-like"/>
    <property type="match status" value="1"/>
</dbReference>
<dbReference type="PANTHER" id="PTHR43767">
    <property type="entry name" value="LONG-CHAIN-FATTY-ACID--COA LIGASE"/>
    <property type="match status" value="1"/>
</dbReference>
<dbReference type="Pfam" id="PF13193">
    <property type="entry name" value="AMP-binding_C"/>
    <property type="match status" value="1"/>
</dbReference>
<comment type="caution">
    <text evidence="3">The sequence shown here is derived from an EMBL/GenBank/DDBJ whole genome shotgun (WGS) entry which is preliminary data.</text>
</comment>
<dbReference type="InterPro" id="IPR042099">
    <property type="entry name" value="ANL_N_sf"/>
</dbReference>
<dbReference type="PANTHER" id="PTHR43767:SF1">
    <property type="entry name" value="NONRIBOSOMAL PEPTIDE SYNTHASE PES1 (EUROFUNG)-RELATED"/>
    <property type="match status" value="1"/>
</dbReference>
<accession>A0ABP4GF63</accession>
<dbReference type="InterPro" id="IPR020845">
    <property type="entry name" value="AMP-binding_CS"/>
</dbReference>
<dbReference type="EMBL" id="BAAALF010000012">
    <property type="protein sequence ID" value="GAA1223373.1"/>
    <property type="molecule type" value="Genomic_DNA"/>
</dbReference>
<sequence length="591" mass="62374">MTTPGPSSSSLAVVTRVQDALAAPGAPFAVTETPRGPRYLAGPAVLRDFLTATRAHGELTFLVHGESRLTFAEHYAAAVALAHHYVDHYRLRPGDRVAIAMRNLPAWQVAFWATQLAGLIAVPLNAWWTARELGRALDDCTPRLVVADQERAARIEPWLAGQAERPWLLTAGADADAERGERVERFEELPPPVAGRPAPEVAISPEDDATIVYTSGTTGRPKGVVATQSSWCAATIGPRFFAATAALAAGREPGQPSAPTVLMTYPFFHVAAFTALFPLMAGGGTAVLMDRWDPTQALELIDRHQVTTFNGVPTTALALLDAAEAGDPADATALAADATALAATDAAPLSLTVISTGGAAAPPGLARRIARRFGGRVEPRNGYGLTETCGGVTANVGARYLEHPDSIGRRSPALAVRIAGPDGAPRPEGEVGELWLRGQAVFRGYWNDPAATAAAFAGPWFRTGDLARVRDGEVYLVDRLKDLVIRGGENVYCGEVEGVLLDHPAVADAAVLGVPHPLLAEEVAAVVRLRGAAHADAEELRRHVAARLAAFKVPAHVLLHPLPLPRNATGKLLKHELRAQLAAAADAPART</sequence>
<dbReference type="InterPro" id="IPR025110">
    <property type="entry name" value="AMP-bd_C"/>
</dbReference>
<keyword evidence="3" id="KW-0436">Ligase</keyword>
<dbReference type="Pfam" id="PF00501">
    <property type="entry name" value="AMP-binding"/>
    <property type="match status" value="1"/>
</dbReference>
<evidence type="ECO:0000313" key="3">
    <source>
        <dbReference type="EMBL" id="GAA1223373.1"/>
    </source>
</evidence>
<evidence type="ECO:0000313" key="4">
    <source>
        <dbReference type="Proteomes" id="UP001500037"/>
    </source>
</evidence>